<name>A0A2N6SG68_9BACL</name>
<evidence type="ECO:0000313" key="2">
    <source>
        <dbReference type="Proteomes" id="UP000235670"/>
    </source>
</evidence>
<dbReference type="Gene3D" id="1.10.10.10">
    <property type="entry name" value="Winged helix-like DNA-binding domain superfamily/Winged helix DNA-binding domain"/>
    <property type="match status" value="1"/>
</dbReference>
<comment type="caution">
    <text evidence="1">The sequence shown here is derived from an EMBL/GenBank/DDBJ whole genome shotgun (WGS) entry which is preliminary data.</text>
</comment>
<reference evidence="1 2" key="1">
    <citation type="submission" date="2017-09" db="EMBL/GenBank/DDBJ databases">
        <title>Bacterial strain isolated from the female urinary microbiota.</title>
        <authorList>
            <person name="Thomas-White K."/>
            <person name="Kumar N."/>
            <person name="Forster S."/>
            <person name="Putonti C."/>
            <person name="Lawley T."/>
            <person name="Wolfe A.J."/>
        </authorList>
    </citation>
    <scope>NUCLEOTIDE SEQUENCE [LARGE SCALE GENOMIC DNA]</scope>
    <source>
        <strain evidence="1 2">UMB0186</strain>
    </source>
</reference>
<protein>
    <submittedName>
        <fullName evidence="1">RNA polymerase subunit sigma-70</fullName>
    </submittedName>
</protein>
<dbReference type="EMBL" id="PNGT01000002">
    <property type="protein sequence ID" value="PMC52913.1"/>
    <property type="molecule type" value="Genomic_DNA"/>
</dbReference>
<dbReference type="Proteomes" id="UP000235670">
    <property type="component" value="Unassembled WGS sequence"/>
</dbReference>
<organism evidence="1 2">
    <name type="scientific">Gemella sanguinis</name>
    <dbReference type="NCBI Taxonomy" id="84135"/>
    <lineage>
        <taxon>Bacteria</taxon>
        <taxon>Bacillati</taxon>
        <taxon>Bacillota</taxon>
        <taxon>Bacilli</taxon>
        <taxon>Bacillales</taxon>
        <taxon>Gemellaceae</taxon>
        <taxon>Gemella</taxon>
    </lineage>
</organism>
<dbReference type="InterPro" id="IPR036388">
    <property type="entry name" value="WH-like_DNA-bd_sf"/>
</dbReference>
<proteinExistence type="predicted"/>
<dbReference type="OrthoDB" id="9792035at2"/>
<dbReference type="RefSeq" id="WP_102189594.1">
    <property type="nucleotide sequence ID" value="NZ_PNGT01000002.1"/>
</dbReference>
<dbReference type="AlphaFoldDB" id="A0A2N6SG68"/>
<accession>A0A2N6SG68</accession>
<evidence type="ECO:0000313" key="1">
    <source>
        <dbReference type="EMBL" id="PMC52913.1"/>
    </source>
</evidence>
<sequence>MELKDEIKKLREKGLGYKKIAVCLNVSANTVKSICRREKLEKLDIEDFDTCKVCGEKLTHLKGKKQKKYCSYTCRMKWWKNNQDKMNRKAFSIHQCKCCKREFTSYSNNKRKYCSHECYIKHRFGGSYEH</sequence>
<gene>
    <name evidence="1" type="ORF">CJ218_03205</name>
</gene>